<dbReference type="SUPFAM" id="SSF118310">
    <property type="entry name" value="AN1-like Zinc finger"/>
    <property type="match status" value="2"/>
</dbReference>
<evidence type="ECO:0000313" key="10">
    <source>
        <dbReference type="Proteomes" id="UP000481153"/>
    </source>
</evidence>
<evidence type="ECO:0000259" key="8">
    <source>
        <dbReference type="PROSITE" id="PS51039"/>
    </source>
</evidence>
<organism evidence="9 10">
    <name type="scientific">Aphanomyces euteiches</name>
    <dbReference type="NCBI Taxonomy" id="100861"/>
    <lineage>
        <taxon>Eukaryota</taxon>
        <taxon>Sar</taxon>
        <taxon>Stramenopiles</taxon>
        <taxon>Oomycota</taxon>
        <taxon>Saprolegniomycetes</taxon>
        <taxon>Saprolegniales</taxon>
        <taxon>Verrucalvaceae</taxon>
        <taxon>Aphanomyces</taxon>
    </lineage>
</organism>
<dbReference type="Gene3D" id="4.10.1110.10">
    <property type="entry name" value="AN1-like Zinc finger"/>
    <property type="match status" value="2"/>
</dbReference>
<dbReference type="AlphaFoldDB" id="A0A6G0XFZ2"/>
<evidence type="ECO:0000313" key="9">
    <source>
        <dbReference type="EMBL" id="KAF0739111.1"/>
    </source>
</evidence>
<evidence type="ECO:0008006" key="11">
    <source>
        <dbReference type="Google" id="ProtNLM"/>
    </source>
</evidence>
<keyword evidence="10" id="KW-1185">Reference proteome</keyword>
<dbReference type="SMART" id="SM00355">
    <property type="entry name" value="ZnF_C2H2"/>
    <property type="match status" value="2"/>
</dbReference>
<dbReference type="PANTHER" id="PTHR14677">
    <property type="entry name" value="ARSENITE INDUCUBLE RNA ASSOCIATED PROTEIN AIP-1-RELATED"/>
    <property type="match status" value="1"/>
</dbReference>
<dbReference type="Pfam" id="PF00096">
    <property type="entry name" value="zf-C2H2"/>
    <property type="match status" value="1"/>
</dbReference>
<dbReference type="PROSITE" id="PS51039">
    <property type="entry name" value="ZF_AN1"/>
    <property type="match status" value="2"/>
</dbReference>
<dbReference type="EMBL" id="VJMJ01000067">
    <property type="protein sequence ID" value="KAF0739111.1"/>
    <property type="molecule type" value="Genomic_DNA"/>
</dbReference>
<dbReference type="SMART" id="SM00154">
    <property type="entry name" value="ZnF_AN1"/>
    <property type="match status" value="2"/>
</dbReference>
<feature type="region of interest" description="Disordered" evidence="6">
    <location>
        <begin position="134"/>
        <end position="154"/>
    </location>
</feature>
<reference evidence="9 10" key="1">
    <citation type="submission" date="2019-07" db="EMBL/GenBank/DDBJ databases">
        <title>Genomics analysis of Aphanomyces spp. identifies a new class of oomycete effector associated with host adaptation.</title>
        <authorList>
            <person name="Gaulin E."/>
        </authorList>
    </citation>
    <scope>NUCLEOTIDE SEQUENCE [LARGE SCALE GENOMIC DNA]</scope>
    <source>
        <strain evidence="9 10">ATCC 201684</strain>
    </source>
</reference>
<dbReference type="Proteomes" id="UP000481153">
    <property type="component" value="Unassembled WGS sequence"/>
</dbReference>
<dbReference type="VEuPathDB" id="FungiDB:AeMF1_010976"/>
<feature type="domain" description="AN1-type" evidence="8">
    <location>
        <begin position="3"/>
        <end position="51"/>
    </location>
</feature>
<protein>
    <recommendedName>
        <fullName evidence="11">AN1-type domain-containing protein</fullName>
    </recommendedName>
</protein>
<dbReference type="PANTHER" id="PTHR14677:SF20">
    <property type="entry name" value="ZINC FINGER AN1-TYPE CONTAINING 2A-RELATED"/>
    <property type="match status" value="1"/>
</dbReference>
<keyword evidence="3 5" id="KW-0863">Zinc-finger</keyword>
<feature type="domain" description="C2H2-type" evidence="7">
    <location>
        <begin position="245"/>
        <end position="273"/>
    </location>
</feature>
<dbReference type="Pfam" id="PF25403">
    <property type="entry name" value="zf-C2H2_ZFAND2"/>
    <property type="match status" value="1"/>
</dbReference>
<dbReference type="InterPro" id="IPR000058">
    <property type="entry name" value="Znf_AN1"/>
</dbReference>
<evidence type="ECO:0000256" key="1">
    <source>
        <dbReference type="ARBA" id="ARBA00022723"/>
    </source>
</evidence>
<evidence type="ECO:0000256" key="2">
    <source>
        <dbReference type="ARBA" id="ARBA00022737"/>
    </source>
</evidence>
<evidence type="ECO:0000256" key="3">
    <source>
        <dbReference type="ARBA" id="ARBA00022771"/>
    </source>
</evidence>
<evidence type="ECO:0000256" key="4">
    <source>
        <dbReference type="ARBA" id="ARBA00022833"/>
    </source>
</evidence>
<evidence type="ECO:0000256" key="5">
    <source>
        <dbReference type="PROSITE-ProRule" id="PRU00042"/>
    </source>
</evidence>
<dbReference type="Pfam" id="PF01428">
    <property type="entry name" value="zf-AN1"/>
    <property type="match status" value="2"/>
</dbReference>
<dbReference type="InterPro" id="IPR057357">
    <property type="entry name" value="Znf-C2H2_ZFAND2A/B"/>
</dbReference>
<dbReference type="Gene3D" id="3.30.160.60">
    <property type="entry name" value="Classic Zinc Finger"/>
    <property type="match status" value="1"/>
</dbReference>
<feature type="domain" description="AN1-type" evidence="8">
    <location>
        <begin position="92"/>
        <end position="142"/>
    </location>
</feature>
<dbReference type="InterPro" id="IPR013087">
    <property type="entry name" value="Znf_C2H2_type"/>
</dbReference>
<comment type="caution">
    <text evidence="9">The sequence shown here is derived from an EMBL/GenBank/DDBJ whole genome shotgun (WGS) entry which is preliminary data.</text>
</comment>
<accession>A0A6G0XFZ2</accession>
<feature type="domain" description="C2H2-type" evidence="7">
    <location>
        <begin position="193"/>
        <end position="223"/>
    </location>
</feature>
<dbReference type="InterPro" id="IPR035896">
    <property type="entry name" value="AN1-like_Znf"/>
</dbReference>
<dbReference type="GO" id="GO:0008270">
    <property type="term" value="F:zinc ion binding"/>
    <property type="evidence" value="ECO:0007669"/>
    <property type="project" value="UniProtKB-KW"/>
</dbReference>
<dbReference type="PROSITE" id="PS50157">
    <property type="entry name" value="ZINC_FINGER_C2H2_2"/>
    <property type="match status" value="2"/>
</dbReference>
<name>A0A6G0XFZ2_9STRA</name>
<proteinExistence type="predicted"/>
<evidence type="ECO:0000256" key="6">
    <source>
        <dbReference type="SAM" id="MobiDB-lite"/>
    </source>
</evidence>
<keyword evidence="1" id="KW-0479">Metal-binding</keyword>
<keyword evidence="4" id="KW-0862">Zinc</keyword>
<evidence type="ECO:0000259" key="7">
    <source>
        <dbReference type="PROSITE" id="PS50157"/>
    </source>
</evidence>
<sequence>MPLDIGEHCAKPGCNQKDFLPFSCDCCSGVFCLEHRTYTAHACPNAGSKDSRAITCPLCRATISLTNDQDVNLVFDQHTRTNCNPDQYNEKKKAKARCEAESCREILTASNTMQCQTCRKKVCLKHRFESDHQCKGRQRHIPPTTRPAPAPSSAAQLPARLSAVGASVGSSVSRLVDNAKKAIPSTSVTASSESCPICQKTFKYTSQLIAHVNNAHPETSGRPNACPAPAAVAAPAPSSSANGVEACPHCRSTFSDVAQLIDHVERNHNSETRGSKSECIAM</sequence>
<keyword evidence="2" id="KW-0677">Repeat</keyword>
<dbReference type="PROSITE" id="PS00028">
    <property type="entry name" value="ZINC_FINGER_C2H2_1"/>
    <property type="match status" value="2"/>
</dbReference>
<dbReference type="GO" id="GO:0005737">
    <property type="term" value="C:cytoplasm"/>
    <property type="evidence" value="ECO:0007669"/>
    <property type="project" value="TreeGrafter"/>
</dbReference>
<gene>
    <name evidence="9" type="ORF">Ae201684_005288</name>
</gene>